<sequence>MVMDEKTNDNVHTTEKKDTVGVFGLIAFVLSAMVGGGIYDLPQNMAFNAGMLGQLIGWALTGIIMWFIVRSFMTLSEIRPEYTTGLYKYAEDGFGKFTGFFVSWGYWICECFANVTYSVLLMSTLNAFWPGTFTGGNNIPSLIGGTIILWAMSILILRGIKDASWVDMSGTIIMLASTACFIITMLVAFNWNKFTSNIFANQAIPALSDKAMGSLAVQVKNTMMTTLWVFGGVEGAVVLSDKARSQKDVRNATKYGFLLCLVLYAMASLLPLGLRSYGQIAKMSSPSSATLMEIVIGPIGRLIITFGVVFAVLSSWLTWTIMLSEMPRAAAIDGTFPKSFGKLNSKQVPWFSVIVSTIVMQIIIISTHFAGHAFNTMLTIVGTMTVPPYLISMMYLVKVSKNDKTFNIHNEPLSVSRNSAYIVAWLAILGTLFMGYSAGIKYTAISFVIYAIGIPFFIHARHQYAPDRPAMTKNEKIFASCIVIVALVGLAWMFLVK</sequence>
<reference evidence="7 8" key="1">
    <citation type="submission" date="2018-07" db="EMBL/GenBank/DDBJ databases">
        <title>Genome sequences of six Lactobacillus spp. isolated from bumble bee guts.</title>
        <authorList>
            <person name="Motta E.V.S."/>
            <person name="Moran N.A."/>
        </authorList>
    </citation>
    <scope>NUCLEOTIDE SEQUENCE [LARGE SCALE GENOMIC DNA]</scope>
    <source>
        <strain evidence="7 8">LV-8.1</strain>
    </source>
</reference>
<evidence type="ECO:0000256" key="3">
    <source>
        <dbReference type="ARBA" id="ARBA00022692"/>
    </source>
</evidence>
<evidence type="ECO:0000256" key="6">
    <source>
        <dbReference type="SAM" id="Phobius"/>
    </source>
</evidence>
<dbReference type="EMBL" id="QOCS01000006">
    <property type="protein sequence ID" value="RHW48214.1"/>
    <property type="molecule type" value="Genomic_DNA"/>
</dbReference>
<gene>
    <name evidence="7" type="ORF">DS832_02560</name>
</gene>
<protein>
    <submittedName>
        <fullName evidence="7">Arginine:agmatine antiporter</fullName>
    </submittedName>
</protein>
<dbReference type="InterPro" id="IPR002293">
    <property type="entry name" value="AA/rel_permease1"/>
</dbReference>
<feature type="transmembrane region" description="Helical" evidence="6">
    <location>
        <begin position="294"/>
        <end position="319"/>
    </location>
</feature>
<keyword evidence="5 6" id="KW-0472">Membrane</keyword>
<dbReference type="GO" id="GO:0005886">
    <property type="term" value="C:plasma membrane"/>
    <property type="evidence" value="ECO:0007669"/>
    <property type="project" value="UniProtKB-SubCell"/>
</dbReference>
<dbReference type="GO" id="GO:0022857">
    <property type="term" value="F:transmembrane transporter activity"/>
    <property type="evidence" value="ECO:0007669"/>
    <property type="project" value="InterPro"/>
</dbReference>
<keyword evidence="4 6" id="KW-1133">Transmembrane helix</keyword>
<proteinExistence type="predicted"/>
<dbReference type="AlphaFoldDB" id="A0A417ZC69"/>
<dbReference type="Proteomes" id="UP000284822">
    <property type="component" value="Unassembled WGS sequence"/>
</dbReference>
<feature type="transmembrane region" description="Helical" evidence="6">
    <location>
        <begin position="252"/>
        <end position="274"/>
    </location>
</feature>
<feature type="transmembrane region" description="Helical" evidence="6">
    <location>
        <begin position="348"/>
        <end position="370"/>
    </location>
</feature>
<evidence type="ECO:0000313" key="8">
    <source>
        <dbReference type="Proteomes" id="UP000284822"/>
    </source>
</evidence>
<keyword evidence="3 6" id="KW-0812">Transmembrane</keyword>
<feature type="transmembrane region" description="Helical" evidence="6">
    <location>
        <begin position="376"/>
        <end position="397"/>
    </location>
</feature>
<evidence type="ECO:0000256" key="4">
    <source>
        <dbReference type="ARBA" id="ARBA00022989"/>
    </source>
</evidence>
<accession>A0A417ZC69</accession>
<feature type="transmembrane region" description="Helical" evidence="6">
    <location>
        <begin position="172"/>
        <end position="191"/>
    </location>
</feature>
<feature type="transmembrane region" description="Helical" evidence="6">
    <location>
        <begin position="141"/>
        <end position="160"/>
    </location>
</feature>
<comment type="subcellular location">
    <subcellularLocation>
        <location evidence="1">Cell membrane</location>
        <topology evidence="1">Multi-pass membrane protein</topology>
    </subcellularLocation>
</comment>
<feature type="transmembrane region" description="Helical" evidence="6">
    <location>
        <begin position="478"/>
        <end position="495"/>
    </location>
</feature>
<organism evidence="7 8">
    <name type="scientific">Bombilactobacillus bombi</name>
    <dbReference type="NCBI Taxonomy" id="1303590"/>
    <lineage>
        <taxon>Bacteria</taxon>
        <taxon>Bacillati</taxon>
        <taxon>Bacillota</taxon>
        <taxon>Bacilli</taxon>
        <taxon>Lactobacillales</taxon>
        <taxon>Lactobacillaceae</taxon>
        <taxon>Bombilactobacillus</taxon>
    </lineage>
</organism>
<evidence type="ECO:0000256" key="1">
    <source>
        <dbReference type="ARBA" id="ARBA00004651"/>
    </source>
</evidence>
<feature type="transmembrane region" description="Helical" evidence="6">
    <location>
        <begin position="45"/>
        <end position="69"/>
    </location>
</feature>
<dbReference type="PIRSF" id="PIRSF006060">
    <property type="entry name" value="AA_transporter"/>
    <property type="match status" value="1"/>
</dbReference>
<feature type="transmembrane region" description="Helical" evidence="6">
    <location>
        <begin position="104"/>
        <end position="129"/>
    </location>
</feature>
<dbReference type="Pfam" id="PF13520">
    <property type="entry name" value="AA_permease_2"/>
    <property type="match status" value="1"/>
</dbReference>
<dbReference type="PANTHER" id="PTHR42770:SF4">
    <property type="entry name" value="ARGININE_ORNITHINE ANTIPORTER-RELATED"/>
    <property type="match status" value="1"/>
</dbReference>
<feature type="transmembrane region" description="Helical" evidence="6">
    <location>
        <begin position="442"/>
        <end position="458"/>
    </location>
</feature>
<evidence type="ECO:0000256" key="5">
    <source>
        <dbReference type="ARBA" id="ARBA00023136"/>
    </source>
</evidence>
<dbReference type="Gene3D" id="1.20.1740.10">
    <property type="entry name" value="Amino acid/polyamine transporter I"/>
    <property type="match status" value="1"/>
</dbReference>
<comment type="caution">
    <text evidence="7">The sequence shown here is derived from an EMBL/GenBank/DDBJ whole genome shotgun (WGS) entry which is preliminary data.</text>
</comment>
<feature type="transmembrane region" description="Helical" evidence="6">
    <location>
        <begin position="20"/>
        <end position="39"/>
    </location>
</feature>
<name>A0A417ZC69_9LACO</name>
<keyword evidence="2" id="KW-1003">Cell membrane</keyword>
<dbReference type="PANTHER" id="PTHR42770">
    <property type="entry name" value="AMINO ACID TRANSPORTER-RELATED"/>
    <property type="match status" value="1"/>
</dbReference>
<evidence type="ECO:0000313" key="7">
    <source>
        <dbReference type="EMBL" id="RHW48214.1"/>
    </source>
</evidence>
<evidence type="ECO:0000256" key="2">
    <source>
        <dbReference type="ARBA" id="ARBA00022475"/>
    </source>
</evidence>
<feature type="transmembrane region" description="Helical" evidence="6">
    <location>
        <begin position="418"/>
        <end position="436"/>
    </location>
</feature>
<dbReference type="InterPro" id="IPR050367">
    <property type="entry name" value="APC_superfamily"/>
</dbReference>